<name>A0A0B2BGH3_9ACTN</name>
<protein>
    <recommendedName>
        <fullName evidence="5">Tetratricopeptide repeat protein</fullName>
    </recommendedName>
</protein>
<feature type="compositionally biased region" description="Polar residues" evidence="1">
    <location>
        <begin position="203"/>
        <end position="215"/>
    </location>
</feature>
<feature type="compositionally biased region" description="Low complexity" evidence="1">
    <location>
        <begin position="35"/>
        <end position="53"/>
    </location>
</feature>
<keyword evidence="2" id="KW-0732">Signal</keyword>
<accession>A0A0B2BGH3</accession>
<comment type="caution">
    <text evidence="3">The sequence shown here is derived from an EMBL/GenBank/DDBJ whole genome shotgun (WGS) entry which is preliminary data.</text>
</comment>
<feature type="compositionally biased region" description="Polar residues" evidence="1">
    <location>
        <begin position="287"/>
        <end position="300"/>
    </location>
</feature>
<feature type="region of interest" description="Disordered" evidence="1">
    <location>
        <begin position="35"/>
        <end position="58"/>
    </location>
</feature>
<dbReference type="OrthoDB" id="3755885at2"/>
<feature type="region of interest" description="Disordered" evidence="1">
    <location>
        <begin position="203"/>
        <end position="222"/>
    </location>
</feature>
<feature type="chain" id="PRO_5038965994" description="Tetratricopeptide repeat protein" evidence="2">
    <location>
        <begin position="33"/>
        <end position="963"/>
    </location>
</feature>
<feature type="region of interest" description="Disordered" evidence="1">
    <location>
        <begin position="287"/>
        <end position="320"/>
    </location>
</feature>
<sequence length="963" mass="102158">MTRTHRRSRAATTSALVLALAAALLLGSAATAAPARPGPADAVAGAGPTTGGAEAWSAARTRGSLSIRASDRTPTVGVAFTLRSTVTPRVRGRRVLVDRRVGERWVRVGRARTNSRGLATLRTTLRSVGATRLRATAVAYRGQPRRRATTSVTVVRARSTVAATVPAGPWTVGRRITVAATVSPRTAGRRVWLERRSGTRWSRVSPVVTTGSTGKASIGWTPPGAGTHAYRIGLAATSTRAGGTSAALTRQTKATGAPLTVEAPPRVVTGSVFEVVFAVGREGSPTSGTLTVQVPTSGSEVTPPHDLDTDPDSGIASAPVPTVEAGSTRAYRLRWRAPSTPTTLTLDATIAGVTVPAAVQVVAEPAGGGRFGDGLHMARELRGAPTEPEAVSPYGCTIPGSTASIPSFAQAIDTAQAWVDDAIVSEHAEAWADEPALTEPELIDEVVLAALADKRPGAALAASLRGHALDPSDPIALSNAAVAANMLNRPEWAIAFLRHAGTLGPAPSVGVDSEAVRLVNLGHAYGLMQRWNDAEATVRQALLVAPDSPHVHQQLARIHQCQRDREASLPHAKRALRIDEGPDDVEPGEFDYPLSFLDTTRLLDTSMVGEPPGLVLPTLPDTASELASMSGYESYYRTHLQRLQAEWTALNQQASTLRGQVYARLASADPAEARVTRDLIHRASAAHVTEATVRDAYDDWWEANDRILRLNSCHGQFQELTVCRYSAVDPPQVCSILATGFYQAWSTRFYAAVDATVAYHEERWRVATAARAALSDPTARQAAGLTIQANDVWLMINLLTAIDTLGGHHSMQSCFDAPPPPPDLEEEPGAETDDPDAFCEAGSLESKFAFEVDLKVAKVKSSCEKASMEVAGGVRFLEAFARVEQLYGTESTTTVFVGTKAVLPYVGSFDSAFYVEFDGRGRIADLGIEVGPELEAGKYVLVNFGSDKIRMSAMSIFGDPGGV</sequence>
<feature type="signal peptide" evidence="2">
    <location>
        <begin position="1"/>
        <end position="32"/>
    </location>
</feature>
<feature type="region of interest" description="Disordered" evidence="1">
    <location>
        <begin position="812"/>
        <end position="833"/>
    </location>
</feature>
<evidence type="ECO:0008006" key="5">
    <source>
        <dbReference type="Google" id="ProtNLM"/>
    </source>
</evidence>
<gene>
    <name evidence="3" type="ORF">CLV56_0534</name>
</gene>
<dbReference type="InterPro" id="IPR019734">
    <property type="entry name" value="TPR_rpt"/>
</dbReference>
<reference evidence="3 4" key="1">
    <citation type="submission" date="2017-11" db="EMBL/GenBank/DDBJ databases">
        <title>Genomic Encyclopedia of Archaeal and Bacterial Type Strains, Phase II (KMG-II): From Individual Species to Whole Genera.</title>
        <authorList>
            <person name="Goeker M."/>
        </authorList>
    </citation>
    <scope>NUCLEOTIDE SEQUENCE [LARGE SCALE GENOMIC DNA]</scope>
    <source>
        <strain evidence="3 4">DSM 27763</strain>
    </source>
</reference>
<dbReference type="SUPFAM" id="SSF48452">
    <property type="entry name" value="TPR-like"/>
    <property type="match status" value="1"/>
</dbReference>
<evidence type="ECO:0000313" key="3">
    <source>
        <dbReference type="EMBL" id="PJJ56328.1"/>
    </source>
</evidence>
<dbReference type="RefSeq" id="WP_039348728.1">
    <property type="nucleotide sequence ID" value="NZ_PGEZ01000001.1"/>
</dbReference>
<dbReference type="EMBL" id="PGEZ01000001">
    <property type="protein sequence ID" value="PJJ56328.1"/>
    <property type="molecule type" value="Genomic_DNA"/>
</dbReference>
<dbReference type="AlphaFoldDB" id="A0A0B2BGH3"/>
<organism evidence="3 4">
    <name type="scientific">Mumia flava</name>
    <dbReference type="NCBI Taxonomy" id="1348852"/>
    <lineage>
        <taxon>Bacteria</taxon>
        <taxon>Bacillati</taxon>
        <taxon>Actinomycetota</taxon>
        <taxon>Actinomycetes</taxon>
        <taxon>Propionibacteriales</taxon>
        <taxon>Nocardioidaceae</taxon>
        <taxon>Mumia</taxon>
    </lineage>
</organism>
<dbReference type="Proteomes" id="UP000230842">
    <property type="component" value="Unassembled WGS sequence"/>
</dbReference>
<dbReference type="SMART" id="SM00028">
    <property type="entry name" value="TPR"/>
    <property type="match status" value="3"/>
</dbReference>
<evidence type="ECO:0000313" key="4">
    <source>
        <dbReference type="Proteomes" id="UP000230842"/>
    </source>
</evidence>
<keyword evidence="4" id="KW-1185">Reference proteome</keyword>
<feature type="compositionally biased region" description="Acidic residues" evidence="1">
    <location>
        <begin position="823"/>
        <end position="833"/>
    </location>
</feature>
<dbReference type="Gene3D" id="1.25.40.10">
    <property type="entry name" value="Tetratricopeptide repeat domain"/>
    <property type="match status" value="1"/>
</dbReference>
<dbReference type="InterPro" id="IPR011990">
    <property type="entry name" value="TPR-like_helical_dom_sf"/>
</dbReference>
<evidence type="ECO:0000256" key="1">
    <source>
        <dbReference type="SAM" id="MobiDB-lite"/>
    </source>
</evidence>
<proteinExistence type="predicted"/>
<evidence type="ECO:0000256" key="2">
    <source>
        <dbReference type="SAM" id="SignalP"/>
    </source>
</evidence>